<dbReference type="PANTHER" id="PTHR39337:SF1">
    <property type="entry name" value="BLR5642 PROTEIN"/>
    <property type="match status" value="1"/>
</dbReference>
<dbReference type="InterPro" id="IPR014519">
    <property type="entry name" value="UCP024492"/>
</dbReference>
<reference evidence="1" key="1">
    <citation type="submission" date="2022-12" db="EMBL/GenBank/DDBJ databases">
        <authorList>
            <person name="Wang J."/>
        </authorList>
    </citation>
    <scope>NUCLEOTIDE SEQUENCE</scope>
    <source>
        <strain evidence="1">HY-42-06</strain>
    </source>
</reference>
<evidence type="ECO:0000313" key="1">
    <source>
        <dbReference type="EMBL" id="MCY6370008.1"/>
    </source>
</evidence>
<gene>
    <name evidence="1" type="ORF">OXH55_05135</name>
</gene>
<dbReference type="Pfam" id="PF04343">
    <property type="entry name" value="DUF488"/>
    <property type="match status" value="1"/>
</dbReference>
<dbReference type="PANTHER" id="PTHR39337">
    <property type="entry name" value="BLR5642 PROTEIN"/>
    <property type="match status" value="1"/>
</dbReference>
<organism evidence="1 2">
    <name type="scientific">Clostridium ganghwense</name>
    <dbReference type="NCBI Taxonomy" id="312089"/>
    <lineage>
        <taxon>Bacteria</taxon>
        <taxon>Bacillati</taxon>
        <taxon>Bacillota</taxon>
        <taxon>Clostridia</taxon>
        <taxon>Eubacteriales</taxon>
        <taxon>Clostridiaceae</taxon>
        <taxon>Clostridium</taxon>
    </lineage>
</organism>
<comment type="caution">
    <text evidence="1">The sequence shown here is derived from an EMBL/GenBank/DDBJ whole genome shotgun (WGS) entry which is preliminary data.</text>
</comment>
<protein>
    <submittedName>
        <fullName evidence="1">DUF488 domain-containing protein</fullName>
    </submittedName>
</protein>
<dbReference type="RefSeq" id="WP_268048502.1">
    <property type="nucleotide sequence ID" value="NZ_JAPQES010000001.1"/>
</dbReference>
<dbReference type="EMBL" id="JAPQES010000001">
    <property type="protein sequence ID" value="MCY6370008.1"/>
    <property type="molecule type" value="Genomic_DNA"/>
</dbReference>
<accession>A0ABT4CM49</accession>
<dbReference type="InterPro" id="IPR007438">
    <property type="entry name" value="DUF488"/>
</dbReference>
<dbReference type="Proteomes" id="UP001079657">
    <property type="component" value="Unassembled WGS sequence"/>
</dbReference>
<name>A0ABT4CM49_9CLOT</name>
<keyword evidence="2" id="KW-1185">Reference proteome</keyword>
<proteinExistence type="predicted"/>
<evidence type="ECO:0000313" key="2">
    <source>
        <dbReference type="Proteomes" id="UP001079657"/>
    </source>
</evidence>
<dbReference type="PIRSF" id="PIRSF024492">
    <property type="entry name" value="UCP024492"/>
    <property type="match status" value="1"/>
</dbReference>
<sequence>MVCYTIGHSTRSLDEFIDIVKEYKIHCIVDVRNVPYAAPKYTEVFNRKFLEARLKDDGINYICCSKELGARRMEQGIIDKEKNIFFDKVIECDLFKKGIHKVIELIKKGERIAIMCSERNPLNCHRSILIGYILSKKGFCIEHIIDENNTKSQSWIEEELFITYEPILKSKLVEISLQDILHSVKYDDISEKEVKKKIIEQGYRMKWREINKNYN</sequence>